<organism evidence="2 3">
    <name type="scientific">Pasteurella dagmatis ATCC 43325</name>
    <dbReference type="NCBI Taxonomy" id="667128"/>
    <lineage>
        <taxon>Bacteria</taxon>
        <taxon>Pseudomonadati</taxon>
        <taxon>Pseudomonadota</taxon>
        <taxon>Gammaproteobacteria</taxon>
        <taxon>Pasteurellales</taxon>
        <taxon>Pasteurellaceae</taxon>
        <taxon>Pasteurella</taxon>
    </lineage>
</organism>
<feature type="transmembrane region" description="Helical" evidence="1">
    <location>
        <begin position="30"/>
        <end position="51"/>
    </location>
</feature>
<dbReference type="AlphaFoldDB" id="C9PNH5"/>
<dbReference type="NCBIfam" id="NF008528">
    <property type="entry name" value="PRK11463.1-2"/>
    <property type="match status" value="1"/>
</dbReference>
<dbReference type="PANTHER" id="PTHR35335">
    <property type="entry name" value="UPF0716 PROTEIN FXSA"/>
    <property type="match status" value="1"/>
</dbReference>
<keyword evidence="1" id="KW-0812">Transmembrane</keyword>
<feature type="transmembrane region" description="Helical" evidence="1">
    <location>
        <begin position="57"/>
        <end position="75"/>
    </location>
</feature>
<dbReference type="HOGENOM" id="CLU_085083_0_2_6"/>
<keyword evidence="1" id="KW-1133">Transmembrane helix</keyword>
<dbReference type="Pfam" id="PF04186">
    <property type="entry name" value="FxsA"/>
    <property type="match status" value="1"/>
</dbReference>
<keyword evidence="1" id="KW-0472">Membrane</keyword>
<dbReference type="EMBL" id="ACZR01000005">
    <property type="protein sequence ID" value="EEX50962.1"/>
    <property type="molecule type" value="Genomic_DNA"/>
</dbReference>
<sequence length="181" mass="21111">MRLKFEEFATIYSKLNYMTFYSLGYHKMPLILFLISVFLFIYLELSLLVWIGSSMGVLGLIILLILSSLIGIFMIRARGWYTLLNVQKQLSQGEIPARSLLKSGIWIVAGVLFFIPGFLTDVMGLLLLTTPATYWIESFISRKIRFFSSKFFTKKHRTFNETDEVFEAEYEKQVDDDKRIK</sequence>
<accession>C9PNH5</accession>
<name>C9PNH5_9PAST</name>
<proteinExistence type="predicted"/>
<dbReference type="PANTHER" id="PTHR35335:SF1">
    <property type="entry name" value="UPF0716 PROTEIN FXSA"/>
    <property type="match status" value="1"/>
</dbReference>
<protein>
    <submittedName>
        <fullName evidence="2">Putative UPF0716 protein FxsA</fullName>
    </submittedName>
</protein>
<gene>
    <name evidence="2" type="ORF">HMPREF0621_0549</name>
</gene>
<evidence type="ECO:0000256" key="1">
    <source>
        <dbReference type="SAM" id="Phobius"/>
    </source>
</evidence>
<dbReference type="STRING" id="667128.HMPREF0621_0549"/>
<dbReference type="Proteomes" id="UP000005519">
    <property type="component" value="Unassembled WGS sequence"/>
</dbReference>
<dbReference type="InterPro" id="IPR007313">
    <property type="entry name" value="FxsA"/>
</dbReference>
<comment type="caution">
    <text evidence="2">The sequence shown here is derived from an EMBL/GenBank/DDBJ whole genome shotgun (WGS) entry which is preliminary data.</text>
</comment>
<evidence type="ECO:0000313" key="3">
    <source>
        <dbReference type="Proteomes" id="UP000005519"/>
    </source>
</evidence>
<dbReference type="GO" id="GO:0016020">
    <property type="term" value="C:membrane"/>
    <property type="evidence" value="ECO:0007669"/>
    <property type="project" value="InterPro"/>
</dbReference>
<keyword evidence="3" id="KW-1185">Reference proteome</keyword>
<evidence type="ECO:0000313" key="2">
    <source>
        <dbReference type="EMBL" id="EEX50962.1"/>
    </source>
</evidence>
<reference evidence="2 3" key="1">
    <citation type="submission" date="2009-10" db="EMBL/GenBank/DDBJ databases">
        <authorList>
            <person name="Muzny D."/>
            <person name="Qin X."/>
            <person name="Deng J."/>
            <person name="Jiang H."/>
            <person name="Liu Y."/>
            <person name="Qu J."/>
            <person name="Song X.-Z."/>
            <person name="Zhang L."/>
            <person name="Thornton R."/>
            <person name="Coyle M."/>
            <person name="Francisco L."/>
            <person name="Jackson L."/>
            <person name="Javaid M."/>
            <person name="Korchina V."/>
            <person name="Kovar C."/>
            <person name="Mata R."/>
            <person name="Mathew T."/>
            <person name="Ngo R."/>
            <person name="Nguyen L."/>
            <person name="Nguyen N."/>
            <person name="Okwuonu G."/>
            <person name="Ongeri F."/>
            <person name="Pham C."/>
            <person name="Simmons D."/>
            <person name="Wilczek-Boney K."/>
            <person name="Hale W."/>
            <person name="Jakkamsetti A."/>
            <person name="Pham P."/>
            <person name="Ruth R."/>
            <person name="San Lucas F."/>
            <person name="Warren J."/>
            <person name="Zhang J."/>
            <person name="Zhao Z."/>
            <person name="Zhou C."/>
            <person name="Zhu D."/>
            <person name="Lee S."/>
            <person name="Bess C."/>
            <person name="Blankenburg K."/>
            <person name="Forbes L."/>
            <person name="Fu Q."/>
            <person name="Gubbala S."/>
            <person name="Hirani K."/>
            <person name="Jayaseelan J.C."/>
            <person name="Lara F."/>
            <person name="Munidasa M."/>
            <person name="Palculict T."/>
            <person name="Patil S."/>
            <person name="Pu L.-L."/>
            <person name="Saada N."/>
            <person name="Tang L."/>
            <person name="Weissenberger G."/>
            <person name="Zhu Y."/>
            <person name="Hemphill L."/>
            <person name="Shang Y."/>
            <person name="Youmans B."/>
            <person name="Ayvaz T."/>
            <person name="Ross M."/>
            <person name="Santibanez J."/>
            <person name="Aqrawi P."/>
            <person name="Gross S."/>
            <person name="Joshi V."/>
            <person name="Fowler G."/>
            <person name="Nazareth L."/>
            <person name="Reid J."/>
            <person name="Worley K."/>
            <person name="Petrosino J."/>
            <person name="Highlander S."/>
            <person name="Gibbs R."/>
        </authorList>
    </citation>
    <scope>NUCLEOTIDE SEQUENCE [LARGE SCALE GENOMIC DNA]</scope>
    <source>
        <strain evidence="2 3">ATCC 43325</strain>
    </source>
</reference>